<dbReference type="HOGENOM" id="CLU_504785_0_0_1"/>
<dbReference type="Gene3D" id="2.30.42.10">
    <property type="match status" value="1"/>
</dbReference>
<feature type="compositionally biased region" description="Low complexity" evidence="2">
    <location>
        <begin position="521"/>
        <end position="533"/>
    </location>
</feature>
<dbReference type="GeneID" id="17305804"/>
<dbReference type="SUPFAM" id="SSF50156">
    <property type="entry name" value="PDZ domain-like"/>
    <property type="match status" value="1"/>
</dbReference>
<feature type="coiled-coil region" evidence="1">
    <location>
        <begin position="200"/>
        <end position="388"/>
    </location>
</feature>
<keyword evidence="5" id="KW-1185">Reference proteome</keyword>
<feature type="compositionally biased region" description="Low complexity" evidence="2">
    <location>
        <begin position="27"/>
        <end position="39"/>
    </location>
</feature>
<feature type="region of interest" description="Disordered" evidence="2">
    <location>
        <begin position="1"/>
        <end position="58"/>
    </location>
</feature>
<keyword evidence="1" id="KW-0175">Coiled coil</keyword>
<dbReference type="Proteomes" id="UP000011087">
    <property type="component" value="Unassembled WGS sequence"/>
</dbReference>
<protein>
    <recommendedName>
        <fullName evidence="6">PDZ domain-containing protein</fullName>
    </recommendedName>
</protein>
<organism evidence="3">
    <name type="scientific">Guillardia theta (strain CCMP2712)</name>
    <name type="common">Cryptophyte</name>
    <dbReference type="NCBI Taxonomy" id="905079"/>
    <lineage>
        <taxon>Eukaryota</taxon>
        <taxon>Cryptophyceae</taxon>
        <taxon>Pyrenomonadales</taxon>
        <taxon>Geminigeraceae</taxon>
        <taxon>Guillardia</taxon>
    </lineage>
</organism>
<feature type="compositionally biased region" description="Pro residues" evidence="2">
    <location>
        <begin position="501"/>
        <end position="510"/>
    </location>
</feature>
<feature type="compositionally biased region" description="Basic and acidic residues" evidence="2">
    <location>
        <begin position="42"/>
        <end position="55"/>
    </location>
</feature>
<feature type="region of interest" description="Disordered" evidence="2">
    <location>
        <begin position="161"/>
        <end position="192"/>
    </location>
</feature>
<dbReference type="EMBL" id="JH992983">
    <property type="protein sequence ID" value="EKX49133.1"/>
    <property type="molecule type" value="Genomic_DNA"/>
</dbReference>
<name>L1JKV9_GUITC</name>
<feature type="compositionally biased region" description="Basic and acidic residues" evidence="2">
    <location>
        <begin position="470"/>
        <end position="487"/>
    </location>
</feature>
<evidence type="ECO:0008006" key="6">
    <source>
        <dbReference type="Google" id="ProtNLM"/>
    </source>
</evidence>
<feature type="compositionally biased region" description="Basic and acidic residues" evidence="2">
    <location>
        <begin position="1"/>
        <end position="11"/>
    </location>
</feature>
<feature type="region of interest" description="Disordered" evidence="2">
    <location>
        <begin position="470"/>
        <end position="540"/>
    </location>
</feature>
<dbReference type="KEGG" id="gtt:GUITHDRAFT_136297"/>
<dbReference type="PaxDb" id="55529-EKX49133"/>
<dbReference type="InterPro" id="IPR036034">
    <property type="entry name" value="PDZ_sf"/>
</dbReference>
<reference evidence="4" key="3">
    <citation type="submission" date="2016-03" db="UniProtKB">
        <authorList>
            <consortium name="EnsemblProtists"/>
        </authorList>
    </citation>
    <scope>IDENTIFICATION</scope>
</reference>
<gene>
    <name evidence="3" type="ORF">GUITHDRAFT_136297</name>
</gene>
<reference evidence="5" key="2">
    <citation type="submission" date="2012-11" db="EMBL/GenBank/DDBJ databases">
        <authorList>
            <person name="Kuo A."/>
            <person name="Curtis B.A."/>
            <person name="Tanifuji G."/>
            <person name="Burki F."/>
            <person name="Gruber A."/>
            <person name="Irimia M."/>
            <person name="Maruyama S."/>
            <person name="Arias M.C."/>
            <person name="Ball S.G."/>
            <person name="Gile G.H."/>
            <person name="Hirakawa Y."/>
            <person name="Hopkins J.F."/>
            <person name="Rensing S.A."/>
            <person name="Schmutz J."/>
            <person name="Symeonidi A."/>
            <person name="Elias M."/>
            <person name="Eveleigh R.J."/>
            <person name="Herman E.K."/>
            <person name="Klute M.J."/>
            <person name="Nakayama T."/>
            <person name="Obornik M."/>
            <person name="Reyes-Prieto A."/>
            <person name="Armbrust E.V."/>
            <person name="Aves S.J."/>
            <person name="Beiko R.G."/>
            <person name="Coutinho P."/>
            <person name="Dacks J.B."/>
            <person name="Durnford D.G."/>
            <person name="Fast N.M."/>
            <person name="Green B.R."/>
            <person name="Grisdale C."/>
            <person name="Hempe F."/>
            <person name="Henrissat B."/>
            <person name="Hoppner M.P."/>
            <person name="Ishida K.-I."/>
            <person name="Kim E."/>
            <person name="Koreny L."/>
            <person name="Kroth P.G."/>
            <person name="Liu Y."/>
            <person name="Malik S.-B."/>
            <person name="Maier U.G."/>
            <person name="McRose D."/>
            <person name="Mock T."/>
            <person name="Neilson J.A."/>
            <person name="Onodera N.T."/>
            <person name="Poole A.M."/>
            <person name="Pritham E.J."/>
            <person name="Richards T.A."/>
            <person name="Rocap G."/>
            <person name="Roy S.W."/>
            <person name="Sarai C."/>
            <person name="Schaack S."/>
            <person name="Shirato S."/>
            <person name="Slamovits C.H."/>
            <person name="Spencer D.F."/>
            <person name="Suzuki S."/>
            <person name="Worden A.Z."/>
            <person name="Zauner S."/>
            <person name="Barry K."/>
            <person name="Bell C."/>
            <person name="Bharti A.K."/>
            <person name="Crow J.A."/>
            <person name="Grimwood J."/>
            <person name="Kramer R."/>
            <person name="Lindquist E."/>
            <person name="Lucas S."/>
            <person name="Salamov A."/>
            <person name="McFadden G.I."/>
            <person name="Lane C.E."/>
            <person name="Keeling P.J."/>
            <person name="Gray M.W."/>
            <person name="Grigoriev I.V."/>
            <person name="Archibald J.M."/>
        </authorList>
    </citation>
    <scope>NUCLEOTIDE SEQUENCE</scope>
    <source>
        <strain evidence="5">CCMP2712</strain>
    </source>
</reference>
<dbReference type="RefSeq" id="XP_005836113.1">
    <property type="nucleotide sequence ID" value="XM_005836056.1"/>
</dbReference>
<evidence type="ECO:0000313" key="4">
    <source>
        <dbReference type="EnsemblProtists" id="EKX49133"/>
    </source>
</evidence>
<evidence type="ECO:0000256" key="1">
    <source>
        <dbReference type="SAM" id="Coils"/>
    </source>
</evidence>
<dbReference type="AlphaFoldDB" id="L1JKV9"/>
<feature type="compositionally biased region" description="Basic and acidic residues" evidence="2">
    <location>
        <begin position="169"/>
        <end position="192"/>
    </location>
</feature>
<dbReference type="OMA" id="QNDEMAN"/>
<sequence>MTKGDGHDSLTKDMSVPPSKPLPRVPSSPRSVGSTSQTSAGRSKEYKSLMLKRSDGPPGSKCGIGITFWKTYPVGPFTIAALKEHGPAAASCLVHPGDLLHAVDQISVYEKVPDEVTQMIIGEPKSTVELLISCSHGTADTPQEEQGPGYNVAAEITGMNREYMSPRSVESKLRKDRASPRREEERREDDFSPWSSREHLEKEEEAIEVFKEKLDQVFKELEKERRRIDELNKERNASMAKIQAQAAAIRGLKGDKEMLTARVERLQADLRDQEVMTTKLKDVEMHLEGSKKKSADLTRKLEEAEKKLLSMQSQSGQARDVQRQLDQVMLEKRQLEESMLKMQQGEKMLLESSRQAIEELSKQHSRDTRDANDKVQNLQDELKVVRRIATLRAMRIAILQQQLEELTSKSNPENVRAKEDKIAQLEESISNIRDEKRSEQERLNTSLQQANSKLARLQLENRRLHRLLEKRLDMEENSDESSKKDSKTTSSSKSRGEVRPEPQPTPPPPALDMTRRSLDGSSNNHKSSSTKKWSQVKKRA</sequence>
<evidence type="ECO:0000313" key="5">
    <source>
        <dbReference type="Proteomes" id="UP000011087"/>
    </source>
</evidence>
<dbReference type="STRING" id="905079.L1JKV9"/>
<evidence type="ECO:0000313" key="3">
    <source>
        <dbReference type="EMBL" id="EKX49133.1"/>
    </source>
</evidence>
<dbReference type="EnsemblProtists" id="EKX49133">
    <property type="protein sequence ID" value="EKX49133"/>
    <property type="gene ID" value="GUITHDRAFT_136297"/>
</dbReference>
<proteinExistence type="predicted"/>
<evidence type="ECO:0000256" key="2">
    <source>
        <dbReference type="SAM" id="MobiDB-lite"/>
    </source>
</evidence>
<reference evidence="3 5" key="1">
    <citation type="journal article" date="2012" name="Nature">
        <title>Algal genomes reveal evolutionary mosaicism and the fate of nucleomorphs.</title>
        <authorList>
            <consortium name="DOE Joint Genome Institute"/>
            <person name="Curtis B.A."/>
            <person name="Tanifuji G."/>
            <person name="Burki F."/>
            <person name="Gruber A."/>
            <person name="Irimia M."/>
            <person name="Maruyama S."/>
            <person name="Arias M.C."/>
            <person name="Ball S.G."/>
            <person name="Gile G.H."/>
            <person name="Hirakawa Y."/>
            <person name="Hopkins J.F."/>
            <person name="Kuo A."/>
            <person name="Rensing S.A."/>
            <person name="Schmutz J."/>
            <person name="Symeonidi A."/>
            <person name="Elias M."/>
            <person name="Eveleigh R.J."/>
            <person name="Herman E.K."/>
            <person name="Klute M.J."/>
            <person name="Nakayama T."/>
            <person name="Obornik M."/>
            <person name="Reyes-Prieto A."/>
            <person name="Armbrust E.V."/>
            <person name="Aves S.J."/>
            <person name="Beiko R.G."/>
            <person name="Coutinho P."/>
            <person name="Dacks J.B."/>
            <person name="Durnford D.G."/>
            <person name="Fast N.M."/>
            <person name="Green B.R."/>
            <person name="Grisdale C.J."/>
            <person name="Hempel F."/>
            <person name="Henrissat B."/>
            <person name="Hoppner M.P."/>
            <person name="Ishida K."/>
            <person name="Kim E."/>
            <person name="Koreny L."/>
            <person name="Kroth P.G."/>
            <person name="Liu Y."/>
            <person name="Malik S.B."/>
            <person name="Maier U.G."/>
            <person name="McRose D."/>
            <person name="Mock T."/>
            <person name="Neilson J.A."/>
            <person name="Onodera N.T."/>
            <person name="Poole A.M."/>
            <person name="Pritham E.J."/>
            <person name="Richards T.A."/>
            <person name="Rocap G."/>
            <person name="Roy S.W."/>
            <person name="Sarai C."/>
            <person name="Schaack S."/>
            <person name="Shirato S."/>
            <person name="Slamovits C.H."/>
            <person name="Spencer D.F."/>
            <person name="Suzuki S."/>
            <person name="Worden A.Z."/>
            <person name="Zauner S."/>
            <person name="Barry K."/>
            <person name="Bell C."/>
            <person name="Bharti A.K."/>
            <person name="Crow J.A."/>
            <person name="Grimwood J."/>
            <person name="Kramer R."/>
            <person name="Lindquist E."/>
            <person name="Lucas S."/>
            <person name="Salamov A."/>
            <person name="McFadden G.I."/>
            <person name="Lane C.E."/>
            <person name="Keeling P.J."/>
            <person name="Gray M.W."/>
            <person name="Grigoriev I.V."/>
            <person name="Archibald J.M."/>
        </authorList>
    </citation>
    <scope>NUCLEOTIDE SEQUENCE</scope>
    <source>
        <strain evidence="3 5">CCMP2712</strain>
    </source>
</reference>
<accession>L1JKV9</accession>